<keyword evidence="5" id="KW-0276">Fatty acid metabolism</keyword>
<dbReference type="PRINTS" id="PR00075">
    <property type="entry name" value="FACDDSATRASE"/>
</dbReference>
<evidence type="ECO:0000256" key="4">
    <source>
        <dbReference type="ARBA" id="ARBA00022692"/>
    </source>
</evidence>
<evidence type="ECO:0000256" key="13">
    <source>
        <dbReference type="SAM" id="Phobius"/>
    </source>
</evidence>
<dbReference type="GO" id="GO:0005506">
    <property type="term" value="F:iron ion binding"/>
    <property type="evidence" value="ECO:0007669"/>
    <property type="project" value="TreeGrafter"/>
</dbReference>
<evidence type="ECO:0000256" key="2">
    <source>
        <dbReference type="ARBA" id="ARBA00009295"/>
    </source>
</evidence>
<comment type="cofactor">
    <cofactor evidence="12">
        <name>Fe(2+)</name>
        <dbReference type="ChEBI" id="CHEBI:29033"/>
    </cofactor>
</comment>
<comment type="similarity">
    <text evidence="2 12">Belongs to the fatty acid desaturase type 1 family.</text>
</comment>
<keyword evidence="7 12" id="KW-0560">Oxidoreductase</keyword>
<dbReference type="PANTHER" id="PTHR11351">
    <property type="entry name" value="ACYL-COA DESATURASE"/>
    <property type="match status" value="1"/>
</dbReference>
<dbReference type="PANTHER" id="PTHR11351:SF31">
    <property type="entry name" value="DESATURASE 1, ISOFORM A-RELATED"/>
    <property type="match status" value="1"/>
</dbReference>
<keyword evidence="3 12" id="KW-0444">Lipid biosynthesis</keyword>
<evidence type="ECO:0000256" key="3">
    <source>
        <dbReference type="ARBA" id="ARBA00022516"/>
    </source>
</evidence>
<keyword evidence="8" id="KW-0408">Iron</keyword>
<evidence type="ECO:0000256" key="5">
    <source>
        <dbReference type="ARBA" id="ARBA00022832"/>
    </source>
</evidence>
<evidence type="ECO:0000313" key="16">
    <source>
        <dbReference type="Proteomes" id="UP001160148"/>
    </source>
</evidence>
<keyword evidence="6 13" id="KW-1133">Transmembrane helix</keyword>
<dbReference type="AlphaFoldDB" id="A0AAV0W4X4"/>
<dbReference type="Proteomes" id="UP001160148">
    <property type="component" value="Unassembled WGS sequence"/>
</dbReference>
<evidence type="ECO:0000256" key="9">
    <source>
        <dbReference type="ARBA" id="ARBA00023098"/>
    </source>
</evidence>
<reference evidence="15 16" key="1">
    <citation type="submission" date="2023-01" db="EMBL/GenBank/DDBJ databases">
        <authorList>
            <person name="Whitehead M."/>
        </authorList>
    </citation>
    <scope>NUCLEOTIDE SEQUENCE [LARGE SCALE GENOMIC DNA]</scope>
</reference>
<evidence type="ECO:0000256" key="12">
    <source>
        <dbReference type="RuleBase" id="RU000581"/>
    </source>
</evidence>
<evidence type="ECO:0000313" key="15">
    <source>
        <dbReference type="EMBL" id="CAI6350866.1"/>
    </source>
</evidence>
<proteinExistence type="inferred from homology"/>
<comment type="caution">
    <text evidence="15">The sequence shown here is derived from an EMBL/GenBank/DDBJ whole genome shotgun (WGS) entry which is preliminary data.</text>
</comment>
<dbReference type="GO" id="GO:0005789">
    <property type="term" value="C:endoplasmic reticulum membrane"/>
    <property type="evidence" value="ECO:0007669"/>
    <property type="project" value="TreeGrafter"/>
</dbReference>
<organism evidence="15 16">
    <name type="scientific">Macrosiphum euphorbiae</name>
    <name type="common">potato aphid</name>
    <dbReference type="NCBI Taxonomy" id="13131"/>
    <lineage>
        <taxon>Eukaryota</taxon>
        <taxon>Metazoa</taxon>
        <taxon>Ecdysozoa</taxon>
        <taxon>Arthropoda</taxon>
        <taxon>Hexapoda</taxon>
        <taxon>Insecta</taxon>
        <taxon>Pterygota</taxon>
        <taxon>Neoptera</taxon>
        <taxon>Paraneoptera</taxon>
        <taxon>Hemiptera</taxon>
        <taxon>Sternorrhyncha</taxon>
        <taxon>Aphidomorpha</taxon>
        <taxon>Aphidoidea</taxon>
        <taxon>Aphididae</taxon>
        <taxon>Macrosiphini</taxon>
        <taxon>Macrosiphum</taxon>
    </lineage>
</organism>
<name>A0AAV0W4X4_9HEMI</name>
<dbReference type="InterPro" id="IPR005804">
    <property type="entry name" value="FA_desaturase_dom"/>
</dbReference>
<keyword evidence="11 12" id="KW-0275">Fatty acid biosynthesis</keyword>
<feature type="domain" description="Fatty acid desaturase" evidence="14">
    <location>
        <begin position="59"/>
        <end position="262"/>
    </location>
</feature>
<feature type="transmembrane region" description="Helical" evidence="13">
    <location>
        <begin position="27"/>
        <end position="49"/>
    </location>
</feature>
<evidence type="ECO:0000256" key="6">
    <source>
        <dbReference type="ARBA" id="ARBA00022989"/>
    </source>
</evidence>
<evidence type="ECO:0000256" key="8">
    <source>
        <dbReference type="ARBA" id="ARBA00023004"/>
    </source>
</evidence>
<dbReference type="GO" id="GO:0004768">
    <property type="term" value="F:stearoyl-CoA 9-desaturase activity"/>
    <property type="evidence" value="ECO:0007669"/>
    <property type="project" value="TreeGrafter"/>
</dbReference>
<dbReference type="EMBL" id="CARXXK010000001">
    <property type="protein sequence ID" value="CAI6350866.1"/>
    <property type="molecule type" value="Genomic_DNA"/>
</dbReference>
<accession>A0AAV0W4X4</accession>
<sequence length="343" mass="39705">MEESEGTTHNGTTHLTQRKREQPHQAIVWRNVMLFGYLHLAAVYGVLLMFTSAKIATTIFAILMYQVSSIGITAGAHRLWSHRAYKAKWPLRVILIVFNTIAFQNHVYEWARDHRLHHKYSETNADPHNANRGFFFSHVGWLLCRKHPEIIEKGRGIDMADLLADPIVSFQKKYYKFLMPLLCFILPTILPVYCWGESWANSWFVATMFRYTFSLNVTWLVNSAAHMWGGRPYDRFINPSENITVALLALGEGWHNYHHVFPWDYKAAELGDYKLNMTTAFIDFFAKIGWAYDLKTVSADTVRKRVERTGLNGRADTRASWGWDDKDLPQSEREAATIINKQG</sequence>
<feature type="transmembrane region" description="Helical" evidence="13">
    <location>
        <begin position="177"/>
        <end position="196"/>
    </location>
</feature>
<evidence type="ECO:0000256" key="7">
    <source>
        <dbReference type="ARBA" id="ARBA00023002"/>
    </source>
</evidence>
<keyword evidence="10 13" id="KW-0472">Membrane</keyword>
<keyword evidence="4 12" id="KW-0812">Transmembrane</keyword>
<evidence type="ECO:0000256" key="11">
    <source>
        <dbReference type="ARBA" id="ARBA00023160"/>
    </source>
</evidence>
<comment type="subcellular location">
    <subcellularLocation>
        <location evidence="1">Membrane</location>
        <topology evidence="1">Multi-pass membrane protein</topology>
    </subcellularLocation>
</comment>
<dbReference type="GO" id="GO:0006636">
    <property type="term" value="P:unsaturated fatty acid biosynthetic process"/>
    <property type="evidence" value="ECO:0007669"/>
    <property type="project" value="TreeGrafter"/>
</dbReference>
<dbReference type="InterPro" id="IPR015876">
    <property type="entry name" value="Acyl-CoA_DS"/>
</dbReference>
<evidence type="ECO:0000259" key="14">
    <source>
        <dbReference type="Pfam" id="PF00487"/>
    </source>
</evidence>
<dbReference type="Pfam" id="PF00487">
    <property type="entry name" value="FA_desaturase"/>
    <property type="match status" value="1"/>
</dbReference>
<keyword evidence="16" id="KW-1185">Reference proteome</keyword>
<evidence type="ECO:0000256" key="10">
    <source>
        <dbReference type="ARBA" id="ARBA00023136"/>
    </source>
</evidence>
<comment type="domain">
    <text evidence="12">The histidine box domains are involved in binding the catalytic metal ions.</text>
</comment>
<keyword evidence="9" id="KW-0443">Lipid metabolism</keyword>
<feature type="transmembrane region" description="Helical" evidence="13">
    <location>
        <begin position="55"/>
        <end position="76"/>
    </location>
</feature>
<dbReference type="CDD" id="cd03505">
    <property type="entry name" value="Delta9-FADS-like"/>
    <property type="match status" value="1"/>
</dbReference>
<evidence type="ECO:0000256" key="1">
    <source>
        <dbReference type="ARBA" id="ARBA00004141"/>
    </source>
</evidence>
<protein>
    <recommendedName>
        <fullName evidence="14">Fatty acid desaturase domain-containing protein</fullName>
    </recommendedName>
</protein>
<gene>
    <name evidence="15" type="ORF">MEUPH1_LOCUS7280</name>
</gene>